<evidence type="ECO:0000313" key="2">
    <source>
        <dbReference type="EMBL" id="CAG8709540.1"/>
    </source>
</evidence>
<reference evidence="2" key="1">
    <citation type="submission" date="2021-06" db="EMBL/GenBank/DDBJ databases">
        <authorList>
            <person name="Kallberg Y."/>
            <person name="Tangrot J."/>
            <person name="Rosling A."/>
        </authorList>
    </citation>
    <scope>NUCLEOTIDE SEQUENCE</scope>
    <source>
        <strain evidence="2">FL130A</strain>
    </source>
</reference>
<feature type="region of interest" description="Disordered" evidence="1">
    <location>
        <begin position="46"/>
        <end position="161"/>
    </location>
</feature>
<dbReference type="EMBL" id="CAJVPS010022034">
    <property type="protein sequence ID" value="CAG8709540.1"/>
    <property type="molecule type" value="Genomic_DNA"/>
</dbReference>
<dbReference type="AlphaFoldDB" id="A0A9N9HX19"/>
<evidence type="ECO:0000313" key="3">
    <source>
        <dbReference type="Proteomes" id="UP000789508"/>
    </source>
</evidence>
<feature type="compositionally biased region" description="Low complexity" evidence="1">
    <location>
        <begin position="112"/>
        <end position="121"/>
    </location>
</feature>
<feature type="compositionally biased region" description="Low complexity" evidence="1">
    <location>
        <begin position="58"/>
        <end position="75"/>
    </location>
</feature>
<sequence>MSILQGALEKLLAEARSTKQKELQSQCTAALEKLYQEINMKSKEAAQKRLEHAAKIKNTSNTNNSTVTDAVNSSVSEKDTGKVEERESTEEQSKKEIIEDNEEKLSEKRNSNNHSNSSNESLVIVQPAQSPELESPRSRSSISSGLFIHPNEDLPKILMGE</sequence>
<name>A0A9N9HX19_9GLOM</name>
<evidence type="ECO:0000256" key="1">
    <source>
        <dbReference type="SAM" id="MobiDB-lite"/>
    </source>
</evidence>
<dbReference type="OrthoDB" id="2440218at2759"/>
<accession>A0A9N9HX19</accession>
<dbReference type="Proteomes" id="UP000789508">
    <property type="component" value="Unassembled WGS sequence"/>
</dbReference>
<feature type="compositionally biased region" description="Basic and acidic residues" evidence="1">
    <location>
        <begin position="76"/>
        <end position="110"/>
    </location>
</feature>
<gene>
    <name evidence="2" type="ORF">ALEPTO_LOCUS11865</name>
</gene>
<organism evidence="2 3">
    <name type="scientific">Ambispora leptoticha</name>
    <dbReference type="NCBI Taxonomy" id="144679"/>
    <lineage>
        <taxon>Eukaryota</taxon>
        <taxon>Fungi</taxon>
        <taxon>Fungi incertae sedis</taxon>
        <taxon>Mucoromycota</taxon>
        <taxon>Glomeromycotina</taxon>
        <taxon>Glomeromycetes</taxon>
        <taxon>Archaeosporales</taxon>
        <taxon>Ambisporaceae</taxon>
        <taxon>Ambispora</taxon>
    </lineage>
</organism>
<feature type="compositionally biased region" description="Low complexity" evidence="1">
    <location>
        <begin position="130"/>
        <end position="144"/>
    </location>
</feature>
<comment type="caution">
    <text evidence="2">The sequence shown here is derived from an EMBL/GenBank/DDBJ whole genome shotgun (WGS) entry which is preliminary data.</text>
</comment>
<keyword evidence="3" id="KW-1185">Reference proteome</keyword>
<protein>
    <submittedName>
        <fullName evidence="2">5781_t:CDS:1</fullName>
    </submittedName>
</protein>
<proteinExistence type="predicted"/>
<feature type="non-terminal residue" evidence="2">
    <location>
        <position position="161"/>
    </location>
</feature>